<accession>A0A1Y1X256</accession>
<dbReference type="Proteomes" id="UP000193944">
    <property type="component" value="Unassembled WGS sequence"/>
</dbReference>
<evidence type="ECO:0000256" key="3">
    <source>
        <dbReference type="PROSITE-ProRule" id="PRU00023"/>
    </source>
</evidence>
<dbReference type="SMART" id="SM00248">
    <property type="entry name" value="ANK"/>
    <property type="match status" value="6"/>
</dbReference>
<proteinExistence type="predicted"/>
<evidence type="ECO:0000256" key="2">
    <source>
        <dbReference type="ARBA" id="ARBA00023043"/>
    </source>
</evidence>
<reference evidence="4 5" key="2">
    <citation type="submission" date="2016-08" db="EMBL/GenBank/DDBJ databases">
        <title>Pervasive Adenine N6-methylation of Active Genes in Fungi.</title>
        <authorList>
            <consortium name="DOE Joint Genome Institute"/>
            <person name="Mondo S.J."/>
            <person name="Dannebaum R.O."/>
            <person name="Kuo R.C."/>
            <person name="Labutti K."/>
            <person name="Haridas S."/>
            <person name="Kuo A."/>
            <person name="Salamov A."/>
            <person name="Ahrendt S.R."/>
            <person name="Lipzen A."/>
            <person name="Sullivan W."/>
            <person name="Andreopoulos W.B."/>
            <person name="Clum A."/>
            <person name="Lindquist E."/>
            <person name="Daum C."/>
            <person name="Ramamoorthy G.K."/>
            <person name="Gryganskyi A."/>
            <person name="Culley D."/>
            <person name="Magnuson J.K."/>
            <person name="James T.Y."/>
            <person name="O'Malley M.A."/>
            <person name="Stajich J.E."/>
            <person name="Spatafora J.W."/>
            <person name="Visel A."/>
            <person name="Grigoriev I.V."/>
        </authorList>
    </citation>
    <scope>NUCLEOTIDE SEQUENCE [LARGE SCALE GENOMIC DNA]</scope>
    <source>
        <strain evidence="4 5">S4</strain>
    </source>
</reference>
<name>A0A1Y1X256_9FUNG</name>
<dbReference type="EMBL" id="MCFG01000174">
    <property type="protein sequence ID" value="ORX79486.1"/>
    <property type="molecule type" value="Genomic_DNA"/>
</dbReference>
<reference evidence="4 5" key="1">
    <citation type="submission" date="2016-08" db="EMBL/GenBank/DDBJ databases">
        <title>A Parts List for Fungal Cellulosomes Revealed by Comparative Genomics.</title>
        <authorList>
            <consortium name="DOE Joint Genome Institute"/>
            <person name="Haitjema C.H."/>
            <person name="Gilmore S.P."/>
            <person name="Henske J.K."/>
            <person name="Solomon K.V."/>
            <person name="De Groot R."/>
            <person name="Kuo A."/>
            <person name="Mondo S.J."/>
            <person name="Salamov A.A."/>
            <person name="Labutti K."/>
            <person name="Zhao Z."/>
            <person name="Chiniquy J."/>
            <person name="Barry K."/>
            <person name="Brewer H.M."/>
            <person name="Purvine S.O."/>
            <person name="Wright A.T."/>
            <person name="Boxma B."/>
            <person name="Van Alen T."/>
            <person name="Hackstein J.H."/>
            <person name="Baker S.E."/>
            <person name="Grigoriev I.V."/>
            <person name="O'Malley M.A."/>
        </authorList>
    </citation>
    <scope>NUCLEOTIDE SEQUENCE [LARGE SCALE GENOMIC DNA]</scope>
    <source>
        <strain evidence="4 5">S4</strain>
    </source>
</reference>
<keyword evidence="2 3" id="KW-0040">ANK repeat</keyword>
<feature type="repeat" description="ANK" evidence="3">
    <location>
        <begin position="411"/>
        <end position="443"/>
    </location>
</feature>
<protein>
    <submittedName>
        <fullName evidence="4">Ankyrin</fullName>
    </submittedName>
</protein>
<dbReference type="STRING" id="1754192.A0A1Y1X256"/>
<dbReference type="PROSITE" id="PS50088">
    <property type="entry name" value="ANK_REPEAT"/>
    <property type="match status" value="1"/>
</dbReference>
<dbReference type="GO" id="GO:0003723">
    <property type="term" value="F:RNA binding"/>
    <property type="evidence" value="ECO:0007669"/>
    <property type="project" value="TreeGrafter"/>
</dbReference>
<dbReference type="AlphaFoldDB" id="A0A1Y1X256"/>
<dbReference type="Gene3D" id="1.25.40.20">
    <property type="entry name" value="Ankyrin repeat-containing domain"/>
    <property type="match status" value="2"/>
</dbReference>
<sequence length="551" mass="63832">MNYKTFETEFLLLLKNGDTNCLKLIDENKKIVEEYLGYHSDPKTLDKFVDYIGNIIVDIKNKKGLLIKKKNNNYELIEDALNHPSFGKVKGVFTNKSDVLIKALKNDNKSAANWLMTKMKINPKVQDENDKYGNNVLFYSVACKDFIANEIISNNTYPRDLIDSGIYINHSNHNGETALVYCIKKGNFRPIQYLLKNPSLDVNVADSNGKTAAMYLVEKGNYFDFLSLHRKDCNYDYININNYDSVLSIILKKMYGTEQDRNSVPYKAFIQIFTVLVTYQVDFNNAVDTDENTAFMAILNVKDLDSAMLCAKHLRRLDLSVKNKYGENATSLCFKFGYPDILNVVKENPTFNYYYRDPVNQNTLLMLSVVNKCLFMKELLEYDPNIINEVNLKAVEILLNYGIDVNHQDDLGNTALHYAIEINQPKLVQMIMKTNPKTNLMNKNNKTAIMLANEINNEEILRIINNPFDTIKTFNTNNNDHNEILDKYCKEAQSYITPYINNNYPEYKCTKEMEKIKDEIYFRFVGTPFRKTIINNIIIFLFSVNKHCKIE</sequence>
<comment type="caution">
    <text evidence="4">The sequence shown here is derived from an EMBL/GenBank/DDBJ whole genome shotgun (WGS) entry which is preliminary data.</text>
</comment>
<dbReference type="Pfam" id="PF12796">
    <property type="entry name" value="Ank_2"/>
    <property type="match status" value="2"/>
</dbReference>
<dbReference type="InterPro" id="IPR036770">
    <property type="entry name" value="Ankyrin_rpt-contain_sf"/>
</dbReference>
<evidence type="ECO:0000256" key="1">
    <source>
        <dbReference type="ARBA" id="ARBA00022737"/>
    </source>
</evidence>
<dbReference type="GO" id="GO:0004540">
    <property type="term" value="F:RNA nuclease activity"/>
    <property type="evidence" value="ECO:0007669"/>
    <property type="project" value="TreeGrafter"/>
</dbReference>
<evidence type="ECO:0000313" key="5">
    <source>
        <dbReference type="Proteomes" id="UP000193944"/>
    </source>
</evidence>
<dbReference type="PANTHER" id="PTHR24141">
    <property type="entry name" value="2-5A-DEPENDENT RIBONUCLEASE"/>
    <property type="match status" value="1"/>
</dbReference>
<dbReference type="GO" id="GO:0006396">
    <property type="term" value="P:RNA processing"/>
    <property type="evidence" value="ECO:0007669"/>
    <property type="project" value="TreeGrafter"/>
</dbReference>
<dbReference type="PANTHER" id="PTHR24141:SF1">
    <property type="entry name" value="2-5A-DEPENDENT RIBONUCLEASE"/>
    <property type="match status" value="1"/>
</dbReference>
<gene>
    <name evidence="4" type="ORF">BCR32DRAFT_281381</name>
</gene>
<dbReference type="InterPro" id="IPR002110">
    <property type="entry name" value="Ankyrin_rpt"/>
</dbReference>
<dbReference type="SUPFAM" id="SSF48403">
    <property type="entry name" value="Ankyrin repeat"/>
    <property type="match status" value="2"/>
</dbReference>
<organism evidence="4 5">
    <name type="scientific">Anaeromyces robustus</name>
    <dbReference type="NCBI Taxonomy" id="1754192"/>
    <lineage>
        <taxon>Eukaryota</taxon>
        <taxon>Fungi</taxon>
        <taxon>Fungi incertae sedis</taxon>
        <taxon>Chytridiomycota</taxon>
        <taxon>Chytridiomycota incertae sedis</taxon>
        <taxon>Neocallimastigomycetes</taxon>
        <taxon>Neocallimastigales</taxon>
        <taxon>Neocallimastigaceae</taxon>
        <taxon>Anaeromyces</taxon>
    </lineage>
</organism>
<dbReference type="OrthoDB" id="9995210at2759"/>
<keyword evidence="1" id="KW-0677">Repeat</keyword>
<keyword evidence="5" id="KW-1185">Reference proteome</keyword>
<evidence type="ECO:0000313" key="4">
    <source>
        <dbReference type="EMBL" id="ORX79486.1"/>
    </source>
</evidence>